<dbReference type="OrthoDB" id="1013115at2"/>
<dbReference type="Pfam" id="PF13306">
    <property type="entry name" value="LRR_5"/>
    <property type="match status" value="2"/>
</dbReference>
<proteinExistence type="predicted"/>
<organism evidence="2 3">
    <name type="scientific">Porphyromonas somerae</name>
    <dbReference type="NCBI Taxonomy" id="322095"/>
    <lineage>
        <taxon>Bacteria</taxon>
        <taxon>Pseudomonadati</taxon>
        <taxon>Bacteroidota</taxon>
        <taxon>Bacteroidia</taxon>
        <taxon>Bacteroidales</taxon>
        <taxon>Porphyromonadaceae</taxon>
        <taxon>Porphyromonas</taxon>
    </lineage>
</organism>
<dbReference type="AlphaFoldDB" id="A0A134BD50"/>
<dbReference type="InterPro" id="IPR053139">
    <property type="entry name" value="Surface_bspA-like"/>
</dbReference>
<evidence type="ECO:0000256" key="1">
    <source>
        <dbReference type="SAM" id="MobiDB-lite"/>
    </source>
</evidence>
<gene>
    <name evidence="2" type="ORF">HMPREF3185_00354</name>
</gene>
<dbReference type="InterPro" id="IPR032675">
    <property type="entry name" value="LRR_dom_sf"/>
</dbReference>
<dbReference type="SUPFAM" id="SSF52058">
    <property type="entry name" value="L domain-like"/>
    <property type="match status" value="1"/>
</dbReference>
<name>A0A134BD50_9PORP</name>
<accession>A0A134BD50</accession>
<comment type="caution">
    <text evidence="2">The sequence shown here is derived from an EMBL/GenBank/DDBJ whole genome shotgun (WGS) entry which is preliminary data.</text>
</comment>
<keyword evidence="3" id="KW-1185">Reference proteome</keyword>
<dbReference type="PANTHER" id="PTHR45661">
    <property type="entry name" value="SURFACE ANTIGEN"/>
    <property type="match status" value="1"/>
</dbReference>
<protein>
    <recommendedName>
        <fullName evidence="4">Leucine Rich repeat-containing domain protein</fullName>
    </recommendedName>
</protein>
<dbReference type="PANTHER" id="PTHR45661:SF3">
    <property type="entry name" value="IG-LIKE DOMAIN-CONTAINING PROTEIN"/>
    <property type="match status" value="1"/>
</dbReference>
<dbReference type="PATRIC" id="fig|322095.3.peg.350"/>
<dbReference type="Gene3D" id="3.40.50.12480">
    <property type="match status" value="1"/>
</dbReference>
<feature type="region of interest" description="Disordered" evidence="1">
    <location>
        <begin position="99"/>
        <end position="126"/>
    </location>
</feature>
<sequence length="373" mass="40933">MYFFSVILPLNEAQLSEDSHTTHYNTDNFQITPTIYEATYRPNTIIRKGIYLRRFSGQKPLSTSNHNSPILTTDVMKFQRLAALTCFVAAGILISSCGKETPRQEQKPAQPTTPVVQPEEPAAPGEARVAVAQPGGLEAALKGQDLEQLTKLTVRSGALNQADLDYVTKSLKIEAIDLSAATLRLGDEDKGFYGNSTLKKITAPADIEKTQKDWFSNTLATEIIFPGNKLKSFGGAVYNEKLKSITLPNSVEEIGAAAFANSNFESITLSTSLKSIPTEAFKGCRRLTKLTIPTSVTEIKDNVFTGCAQLKEITFLCPAPTFTTNDLDENAFEGFDYSIEPTFTVPKGTKDAYLKALNWSPKSRVAKYFVEAE</sequence>
<dbReference type="Gene3D" id="3.80.10.10">
    <property type="entry name" value="Ribonuclease Inhibitor"/>
    <property type="match status" value="1"/>
</dbReference>
<evidence type="ECO:0008006" key="4">
    <source>
        <dbReference type="Google" id="ProtNLM"/>
    </source>
</evidence>
<dbReference type="EMBL" id="LSDK01000023">
    <property type="protein sequence ID" value="KXB77884.1"/>
    <property type="molecule type" value="Genomic_DNA"/>
</dbReference>
<reference evidence="3" key="1">
    <citation type="submission" date="2016-01" db="EMBL/GenBank/DDBJ databases">
        <authorList>
            <person name="Mitreva M."/>
            <person name="Pepin K.H."/>
            <person name="Mihindukulasuriya K.A."/>
            <person name="Fulton R."/>
            <person name="Fronick C."/>
            <person name="O'Laughlin M."/>
            <person name="Miner T."/>
            <person name="Herter B."/>
            <person name="Rosa B.A."/>
            <person name="Cordes M."/>
            <person name="Tomlinson C."/>
            <person name="Wollam A."/>
            <person name="Palsikar V.B."/>
            <person name="Mardis E.R."/>
            <person name="Wilson R.K."/>
        </authorList>
    </citation>
    <scope>NUCLEOTIDE SEQUENCE [LARGE SCALE GENOMIC DNA]</scope>
    <source>
        <strain evidence="3">KA00683</strain>
    </source>
</reference>
<dbReference type="InterPro" id="IPR026906">
    <property type="entry name" value="LRR_5"/>
</dbReference>
<evidence type="ECO:0000313" key="3">
    <source>
        <dbReference type="Proteomes" id="UP000070224"/>
    </source>
</evidence>
<evidence type="ECO:0000313" key="2">
    <source>
        <dbReference type="EMBL" id="KXB77884.1"/>
    </source>
</evidence>
<dbReference type="STRING" id="322095.HMPREF3185_00354"/>
<dbReference type="Proteomes" id="UP000070224">
    <property type="component" value="Unassembled WGS sequence"/>
</dbReference>